<proteinExistence type="predicted"/>
<comment type="caution">
    <text evidence="2">The sequence shown here is derived from an EMBL/GenBank/DDBJ whole genome shotgun (WGS) entry which is preliminary data.</text>
</comment>
<protein>
    <submittedName>
        <fullName evidence="2">Uncharacterized protein</fullName>
    </submittedName>
</protein>
<dbReference type="PANTHER" id="PTHR33974:SF2">
    <property type="entry name" value="VASCULAR-RELATED UNKNOWN PROTEIN 1"/>
    <property type="match status" value="1"/>
</dbReference>
<reference evidence="2" key="1">
    <citation type="submission" date="2022-08" db="EMBL/GenBank/DDBJ databases">
        <authorList>
            <person name="Gutierrez-Valencia J."/>
        </authorList>
    </citation>
    <scope>NUCLEOTIDE SEQUENCE</scope>
</reference>
<name>A0AAV0R2C0_9ROSI</name>
<evidence type="ECO:0000313" key="2">
    <source>
        <dbReference type="EMBL" id="CAI0550602.1"/>
    </source>
</evidence>
<dbReference type="InterPro" id="IPR039280">
    <property type="entry name" value="VUP"/>
</dbReference>
<accession>A0AAV0R2C0</accession>
<dbReference type="AlphaFoldDB" id="A0AAV0R2C0"/>
<dbReference type="GO" id="GO:0010089">
    <property type="term" value="P:xylem development"/>
    <property type="evidence" value="ECO:0007669"/>
    <property type="project" value="InterPro"/>
</dbReference>
<keyword evidence="3" id="KW-1185">Reference proteome</keyword>
<organism evidence="2 3">
    <name type="scientific">Linum tenue</name>
    <dbReference type="NCBI Taxonomy" id="586396"/>
    <lineage>
        <taxon>Eukaryota</taxon>
        <taxon>Viridiplantae</taxon>
        <taxon>Streptophyta</taxon>
        <taxon>Embryophyta</taxon>
        <taxon>Tracheophyta</taxon>
        <taxon>Spermatophyta</taxon>
        <taxon>Magnoliopsida</taxon>
        <taxon>eudicotyledons</taxon>
        <taxon>Gunneridae</taxon>
        <taxon>Pentapetalae</taxon>
        <taxon>rosids</taxon>
        <taxon>fabids</taxon>
        <taxon>Malpighiales</taxon>
        <taxon>Linaceae</taxon>
        <taxon>Linum</taxon>
    </lineage>
</organism>
<evidence type="ECO:0000256" key="1">
    <source>
        <dbReference type="SAM" id="MobiDB-lite"/>
    </source>
</evidence>
<feature type="region of interest" description="Disordered" evidence="1">
    <location>
        <begin position="1"/>
        <end position="20"/>
    </location>
</feature>
<dbReference type="EMBL" id="CAMGYJ010000010">
    <property type="protein sequence ID" value="CAI0550602.1"/>
    <property type="molecule type" value="Genomic_DNA"/>
</dbReference>
<dbReference type="PANTHER" id="PTHR33974">
    <property type="entry name" value="VASCULAR-RELATED UNKNOWN PROTEIN 1-RELATED"/>
    <property type="match status" value="1"/>
</dbReference>
<gene>
    <name evidence="2" type="ORF">LITE_LOCUS45611</name>
</gene>
<feature type="region of interest" description="Disordered" evidence="1">
    <location>
        <begin position="60"/>
        <end position="80"/>
    </location>
</feature>
<sequence length="221" mass="24693">MKEQDYAAFAAEENDYDQMMTNNGEVEELEEEEESGWTSYFEDFCADKEAEISLCSSSSMVSDASSLPNRPPPPAAAWNNNSSLPYSGNYSTLVLPKKLSFKKRRGGRDNIPGHCNFNYHDDSLEDTASSPVNSPKVSDLRKMEMMNSRRTTCNDGYNPFGTTSLGNIKGRRSSCLEQEQMVTDDDGMMDFDSNSKNDECTELKKKGLCLVPLSMLLNYIG</sequence>
<evidence type="ECO:0000313" key="3">
    <source>
        <dbReference type="Proteomes" id="UP001154282"/>
    </source>
</evidence>
<dbReference type="Proteomes" id="UP001154282">
    <property type="component" value="Unassembled WGS sequence"/>
</dbReference>